<organism evidence="3 4">
    <name type="scientific">Arsenicicoccus piscis</name>
    <dbReference type="NCBI Taxonomy" id="673954"/>
    <lineage>
        <taxon>Bacteria</taxon>
        <taxon>Bacillati</taxon>
        <taxon>Actinomycetota</taxon>
        <taxon>Actinomycetes</taxon>
        <taxon>Micrococcales</taxon>
        <taxon>Intrasporangiaceae</taxon>
        <taxon>Arsenicicoccus</taxon>
    </lineage>
</organism>
<dbReference type="InterPro" id="IPR036237">
    <property type="entry name" value="Xyl_isomerase-like_sf"/>
</dbReference>
<dbReference type="PANTHER" id="PTHR12110:SF48">
    <property type="entry name" value="BLL3656 PROTEIN"/>
    <property type="match status" value="1"/>
</dbReference>
<dbReference type="Gene3D" id="3.20.20.150">
    <property type="entry name" value="Divalent-metal-dependent TIM barrel enzymes"/>
    <property type="match status" value="1"/>
</dbReference>
<accession>A0ABQ6HT31</accession>
<protein>
    <recommendedName>
        <fullName evidence="2">Xylose isomerase-like TIM barrel domain-containing protein</fullName>
    </recommendedName>
</protein>
<reference evidence="4" key="1">
    <citation type="journal article" date="2019" name="Int. J. Syst. Evol. Microbiol.">
        <title>The Global Catalogue of Microorganisms (GCM) 10K type strain sequencing project: providing services to taxonomists for standard genome sequencing and annotation.</title>
        <authorList>
            <consortium name="The Broad Institute Genomics Platform"/>
            <consortium name="The Broad Institute Genome Sequencing Center for Infectious Disease"/>
            <person name="Wu L."/>
            <person name="Ma J."/>
        </authorList>
    </citation>
    <scope>NUCLEOTIDE SEQUENCE [LARGE SCALE GENOMIC DNA]</scope>
    <source>
        <strain evidence="4">NBRC 105830</strain>
    </source>
</reference>
<evidence type="ECO:0000259" key="2">
    <source>
        <dbReference type="Pfam" id="PF01261"/>
    </source>
</evidence>
<feature type="domain" description="Xylose isomerase-like TIM barrel" evidence="2">
    <location>
        <begin position="33"/>
        <end position="254"/>
    </location>
</feature>
<name>A0ABQ6HT31_9MICO</name>
<dbReference type="Pfam" id="PF01261">
    <property type="entry name" value="AP_endonuc_2"/>
    <property type="match status" value="1"/>
</dbReference>
<evidence type="ECO:0000313" key="4">
    <source>
        <dbReference type="Proteomes" id="UP001157109"/>
    </source>
</evidence>
<gene>
    <name evidence="3" type="ORF">GCM10025862_36600</name>
</gene>
<keyword evidence="1" id="KW-0119">Carbohydrate metabolism</keyword>
<evidence type="ECO:0000313" key="3">
    <source>
        <dbReference type="EMBL" id="GMA21639.1"/>
    </source>
</evidence>
<comment type="caution">
    <text evidence="3">The sequence shown here is derived from an EMBL/GenBank/DDBJ whole genome shotgun (WGS) entry which is preliminary data.</text>
</comment>
<dbReference type="RefSeq" id="WP_284284944.1">
    <property type="nucleotide sequence ID" value="NZ_BSUJ01000001.1"/>
</dbReference>
<proteinExistence type="predicted"/>
<dbReference type="SUPFAM" id="SSF51658">
    <property type="entry name" value="Xylose isomerase-like"/>
    <property type="match status" value="1"/>
</dbReference>
<keyword evidence="4" id="KW-1185">Reference proteome</keyword>
<evidence type="ECO:0000256" key="1">
    <source>
        <dbReference type="ARBA" id="ARBA00023277"/>
    </source>
</evidence>
<dbReference type="EMBL" id="BSUJ01000001">
    <property type="protein sequence ID" value="GMA21639.1"/>
    <property type="molecule type" value="Genomic_DNA"/>
</dbReference>
<sequence length="271" mass="28970">MPELVATCWTSAGGAVPGAADQRSTFTLEDRVREVAQTGWVGMGLVADDLVAGRDTIGFDGLRALLQDNGLHHIEVELVQDWWLPGFEDGQTDAGRRAELLLEATAALGAPFIKVGPGIGPAVDDIGPLVAPLRRLAERAAAVGTRVALEPLPFAHIASMPQGAELVRAVDHPACGLAVDYWHVFRANTSLTELAACLSPEIVVAVELCDADREMQGTELFPDTRDHRRYCGEGDQDVAGFIRTMREVGFGGPWGSRSSRSSTALSRCATR</sequence>
<dbReference type="PANTHER" id="PTHR12110">
    <property type="entry name" value="HYDROXYPYRUVATE ISOMERASE"/>
    <property type="match status" value="1"/>
</dbReference>
<dbReference type="InterPro" id="IPR050312">
    <property type="entry name" value="IolE/XylAMocC-like"/>
</dbReference>
<dbReference type="InterPro" id="IPR013022">
    <property type="entry name" value="Xyl_isomerase-like_TIM-brl"/>
</dbReference>
<dbReference type="Proteomes" id="UP001157109">
    <property type="component" value="Unassembled WGS sequence"/>
</dbReference>